<proteinExistence type="predicted"/>
<gene>
    <name evidence="2" type="ORF">RCC_00787</name>
</gene>
<organism evidence="2 3">
    <name type="scientific">Ramularia collo-cygni</name>
    <dbReference type="NCBI Taxonomy" id="112498"/>
    <lineage>
        <taxon>Eukaryota</taxon>
        <taxon>Fungi</taxon>
        <taxon>Dikarya</taxon>
        <taxon>Ascomycota</taxon>
        <taxon>Pezizomycotina</taxon>
        <taxon>Dothideomycetes</taxon>
        <taxon>Dothideomycetidae</taxon>
        <taxon>Mycosphaerellales</taxon>
        <taxon>Mycosphaerellaceae</taxon>
        <taxon>Ramularia</taxon>
    </lineage>
</organism>
<dbReference type="AlphaFoldDB" id="A0A2D3UNC8"/>
<dbReference type="EMBL" id="FJUY01000001">
    <property type="protein sequence ID" value="CZT14848.1"/>
    <property type="molecule type" value="Genomic_DNA"/>
</dbReference>
<dbReference type="RefSeq" id="XP_023621745.1">
    <property type="nucleotide sequence ID" value="XM_023765977.1"/>
</dbReference>
<reference evidence="2 3" key="1">
    <citation type="submission" date="2016-03" db="EMBL/GenBank/DDBJ databases">
        <authorList>
            <person name="Ploux O."/>
        </authorList>
    </citation>
    <scope>NUCLEOTIDE SEQUENCE [LARGE SCALE GENOMIC DNA]</scope>
    <source>
        <strain evidence="2 3">URUG2</strain>
    </source>
</reference>
<sequence length="166" mass="18082">MKLSIAVLSALAGLSTAEFWVGRILTTPNAICVGMGTCSRPTVRKDTYIIRGDEKEDCKALGKRSVENGFFVDPLCPGNEAGGKPFQLKGGNVCTQPDRTTFYFRVSTTDNQKLDVSFTPGFENIVAFCHKEKKCGDEQRKTCSHVGSSTDVLYEYRCDAANGSSC</sequence>
<accession>A0A2D3UNC8</accession>
<evidence type="ECO:0000313" key="3">
    <source>
        <dbReference type="Proteomes" id="UP000225277"/>
    </source>
</evidence>
<dbReference type="Proteomes" id="UP000225277">
    <property type="component" value="Unassembled WGS sequence"/>
</dbReference>
<evidence type="ECO:0000313" key="2">
    <source>
        <dbReference type="EMBL" id="CZT14848.1"/>
    </source>
</evidence>
<keyword evidence="3" id="KW-1185">Reference proteome</keyword>
<feature type="signal peptide" evidence="1">
    <location>
        <begin position="1"/>
        <end position="17"/>
    </location>
</feature>
<keyword evidence="1" id="KW-0732">Signal</keyword>
<feature type="chain" id="PRO_5013689584" evidence="1">
    <location>
        <begin position="18"/>
        <end position="166"/>
    </location>
</feature>
<evidence type="ECO:0000256" key="1">
    <source>
        <dbReference type="SAM" id="SignalP"/>
    </source>
</evidence>
<protein>
    <submittedName>
        <fullName evidence="2">Uncharacterized protein</fullName>
    </submittedName>
</protein>
<dbReference type="GeneID" id="35596135"/>
<name>A0A2D3UNC8_9PEZI</name>